<proteinExistence type="predicted"/>
<evidence type="ECO:0000313" key="1">
    <source>
        <dbReference type="EMBL" id="CEI70052.1"/>
    </source>
</evidence>
<dbReference type="AlphaFoldDB" id="A0A2L2TGF7"/>
<organism evidence="1 2">
    <name type="scientific">Fusarium venenatum</name>
    <dbReference type="NCBI Taxonomy" id="56646"/>
    <lineage>
        <taxon>Eukaryota</taxon>
        <taxon>Fungi</taxon>
        <taxon>Dikarya</taxon>
        <taxon>Ascomycota</taxon>
        <taxon>Pezizomycotina</taxon>
        <taxon>Sordariomycetes</taxon>
        <taxon>Hypocreomycetidae</taxon>
        <taxon>Hypocreales</taxon>
        <taxon>Nectriaceae</taxon>
        <taxon>Fusarium</taxon>
    </lineage>
</organism>
<protein>
    <submittedName>
        <fullName evidence="1">Uncharacterized protein</fullName>
    </submittedName>
</protein>
<reference evidence="2" key="1">
    <citation type="submission" date="2014-10" db="EMBL/GenBank/DDBJ databases">
        <authorList>
            <person name="King R."/>
        </authorList>
    </citation>
    <scope>NUCLEOTIDE SEQUENCE [LARGE SCALE GENOMIC DNA]</scope>
    <source>
        <strain evidence="2">A3/5</strain>
    </source>
</reference>
<evidence type="ECO:0000313" key="2">
    <source>
        <dbReference type="Proteomes" id="UP000245910"/>
    </source>
</evidence>
<sequence length="85" mass="9606">MSISWKQWPSPSRSFAIEIRRHRRLWFWTNCCDSSIHLLTRAGVPNVSSSHRTHSTLTLARLLAPGGPSLIVASLVFKDDVPVPR</sequence>
<accession>A0A2L2TGF7</accession>
<name>A0A2L2TGF7_9HYPO</name>
<dbReference type="EMBL" id="LN649231">
    <property type="protein sequence ID" value="CEI70052.1"/>
    <property type="molecule type" value="Genomic_DNA"/>
</dbReference>
<keyword evidence="2" id="KW-1185">Reference proteome</keyword>
<dbReference type="Proteomes" id="UP000245910">
    <property type="component" value="Chromosome III"/>
</dbReference>